<dbReference type="VEuPathDB" id="ToxoDB:ETH2_0711200"/>
<feature type="transmembrane region" description="Helical" evidence="1">
    <location>
        <begin position="141"/>
        <end position="162"/>
    </location>
</feature>
<dbReference type="Proteomes" id="UP000030747">
    <property type="component" value="Unassembled WGS sequence"/>
</dbReference>
<name>U6KY86_EIMTE</name>
<dbReference type="GeneID" id="25252093"/>
<evidence type="ECO:0000313" key="3">
    <source>
        <dbReference type="Proteomes" id="UP000030747"/>
    </source>
</evidence>
<dbReference type="RefSeq" id="XP_013232059.1">
    <property type="nucleotide sequence ID" value="XM_013376605.1"/>
</dbReference>
<keyword evidence="3" id="KW-1185">Reference proteome</keyword>
<keyword evidence="1" id="KW-0812">Transmembrane</keyword>
<reference evidence="2" key="2">
    <citation type="submission" date="2013-10" db="EMBL/GenBank/DDBJ databases">
        <authorList>
            <person name="Aslett M."/>
        </authorList>
    </citation>
    <scope>NUCLEOTIDE SEQUENCE [LARGE SCALE GENOMIC DNA]</scope>
    <source>
        <strain evidence="2">Houghton</strain>
    </source>
</reference>
<keyword evidence="1" id="KW-1133">Transmembrane helix</keyword>
<proteinExistence type="predicted"/>
<organism evidence="2 3">
    <name type="scientific">Eimeria tenella</name>
    <name type="common">Coccidian parasite</name>
    <dbReference type="NCBI Taxonomy" id="5802"/>
    <lineage>
        <taxon>Eukaryota</taxon>
        <taxon>Sar</taxon>
        <taxon>Alveolata</taxon>
        <taxon>Apicomplexa</taxon>
        <taxon>Conoidasida</taxon>
        <taxon>Coccidia</taxon>
        <taxon>Eucoccidiorida</taxon>
        <taxon>Eimeriorina</taxon>
        <taxon>Eimeriidae</taxon>
        <taxon>Eimeria</taxon>
    </lineage>
</organism>
<evidence type="ECO:0000313" key="2">
    <source>
        <dbReference type="EMBL" id="CDJ41309.1"/>
    </source>
</evidence>
<keyword evidence="1" id="KW-0472">Membrane</keyword>
<reference evidence="2" key="1">
    <citation type="submission" date="2013-10" db="EMBL/GenBank/DDBJ databases">
        <title>Genomic analysis of the causative agents of coccidiosis in chickens.</title>
        <authorList>
            <person name="Reid A.J."/>
            <person name="Blake D."/>
            <person name="Billington K."/>
            <person name="Browne H."/>
            <person name="Dunn M."/>
            <person name="Hung S."/>
            <person name="Kawahara F."/>
            <person name="Miranda-Saavedra D."/>
            <person name="Mourier T."/>
            <person name="Nagra H."/>
            <person name="Otto T.D."/>
            <person name="Rawlings N."/>
            <person name="Sanchez A."/>
            <person name="Sanders M."/>
            <person name="Subramaniam C."/>
            <person name="Tay Y."/>
            <person name="Dear P."/>
            <person name="Doerig C."/>
            <person name="Gruber A."/>
            <person name="Parkinson J."/>
            <person name="Shirley M."/>
            <person name="Wan K.L."/>
            <person name="Berriman M."/>
            <person name="Tomley F."/>
            <person name="Pain A."/>
        </authorList>
    </citation>
    <scope>NUCLEOTIDE SEQUENCE [LARGE SCALE GENOMIC DNA]</scope>
    <source>
        <strain evidence="2">Houghton</strain>
    </source>
</reference>
<gene>
    <name evidence="2" type="ORF">ETH_00014680</name>
</gene>
<evidence type="ECO:0000256" key="1">
    <source>
        <dbReference type="SAM" id="Phobius"/>
    </source>
</evidence>
<sequence length="415" mass="46157">MRLVLHPGGIVACLFVWACLFVVKAATNVLFFNILFSDVSAVDGAASGRESFNGQPPLTFLGRMLKILFECVTWLGLISHLATLLTDPGSTKTAPVHHEDGSPLPMGKQLHRLDEPEIFLSLPSIHGWLFIEQWTSAYPGWLAPVLLGGCLLVDVVFLLITLDFLAEQWEALETNATLVETYRNTHGQKVQNALQGLCGSWVSRKLENAGQLPSKRLDLRVCKMQTTLWEHTVAVFGRQWWFWWLPVPPKIAPNWTAPTYTQESFSLTMIRAAALLAGLAVPASARDWLSSENQALKLPVWPTAVEKVLLSEEPTPDDFTEELQGGAPNMNMLPGFTTLENYPNPMVNSMACRRWGMEVSFVCDPERLSNIRHNSSHRCVDEYVSYPKNGGKLSAGRALEADVIAVGQDEIAKYR</sequence>
<protein>
    <submittedName>
        <fullName evidence="2">Zinc finger DHHC domain-containing protein, putative</fullName>
    </submittedName>
</protein>
<dbReference type="AlphaFoldDB" id="U6KY86"/>
<dbReference type="VEuPathDB" id="ToxoDB:ETH2_0711100"/>
<dbReference type="EMBL" id="HG675595">
    <property type="protein sequence ID" value="CDJ41309.1"/>
    <property type="molecule type" value="Genomic_DNA"/>
</dbReference>
<dbReference type="OrthoDB" id="331948at2759"/>
<dbReference type="VEuPathDB" id="ToxoDB:ETH_00014680"/>
<accession>U6KY86</accession>